<protein>
    <recommendedName>
        <fullName evidence="3">RNase H type-1 domain-containing protein</fullName>
    </recommendedName>
</protein>
<dbReference type="CDD" id="cd09272">
    <property type="entry name" value="RNase_HI_RT_Ty1"/>
    <property type="match status" value="1"/>
</dbReference>
<dbReference type="PANTHER" id="PTHR11439:SF483">
    <property type="entry name" value="PEPTIDE SYNTHASE GLIP-LIKE, PUTATIVE (AFU_ORTHOLOGUE AFUA_3G12920)-RELATED"/>
    <property type="match status" value="1"/>
</dbReference>
<keyword evidence="2" id="KW-1185">Reference proteome</keyword>
<dbReference type="Proteomes" id="UP000014500">
    <property type="component" value="Unassembled WGS sequence"/>
</dbReference>
<reference evidence="1" key="2">
    <citation type="submission" date="2015-02" db="UniProtKB">
        <authorList>
            <consortium name="EnsemblMetazoa"/>
        </authorList>
    </citation>
    <scope>IDENTIFICATION</scope>
</reference>
<accession>T1J178</accession>
<sequence>VHVKCLKQVLQYVINTEHLSLFLHVDASWATDLDSCKSFGGHILYLGGAPLSWSCKKQGSVAGSTMESEYIALVHAVKEIYWMSSLFEYYDLLGYVNVPTVFSDSMSSIQFMRNDLENTKTKHMRIKYCMARDWFIKGYFVIEKIPTSHNTADIFTKWLPYRSIMESKGDSLAVMIESGAPH</sequence>
<evidence type="ECO:0000313" key="1">
    <source>
        <dbReference type="EnsemblMetazoa" id="SMAR007295-PA"/>
    </source>
</evidence>
<organism evidence="1 2">
    <name type="scientific">Strigamia maritima</name>
    <name type="common">European centipede</name>
    <name type="synonym">Geophilus maritimus</name>
    <dbReference type="NCBI Taxonomy" id="126957"/>
    <lineage>
        <taxon>Eukaryota</taxon>
        <taxon>Metazoa</taxon>
        <taxon>Ecdysozoa</taxon>
        <taxon>Arthropoda</taxon>
        <taxon>Myriapoda</taxon>
        <taxon>Chilopoda</taxon>
        <taxon>Pleurostigmophora</taxon>
        <taxon>Geophilomorpha</taxon>
        <taxon>Linotaeniidae</taxon>
        <taxon>Strigamia</taxon>
    </lineage>
</organism>
<dbReference type="AlphaFoldDB" id="T1J178"/>
<dbReference type="HOGENOM" id="CLU_001650_6_2_1"/>
<name>T1J178_STRMM</name>
<evidence type="ECO:0008006" key="3">
    <source>
        <dbReference type="Google" id="ProtNLM"/>
    </source>
</evidence>
<dbReference type="PANTHER" id="PTHR11439">
    <property type="entry name" value="GAG-POL-RELATED RETROTRANSPOSON"/>
    <property type="match status" value="1"/>
</dbReference>
<dbReference type="EnsemblMetazoa" id="SMAR007295-RA">
    <property type="protein sequence ID" value="SMAR007295-PA"/>
    <property type="gene ID" value="SMAR007295"/>
</dbReference>
<dbReference type="OMA" id="FKMESAT"/>
<dbReference type="EMBL" id="AFFK01020804">
    <property type="status" value="NOT_ANNOTATED_CDS"/>
    <property type="molecule type" value="Genomic_DNA"/>
</dbReference>
<dbReference type="STRING" id="126957.T1J178"/>
<evidence type="ECO:0000313" key="2">
    <source>
        <dbReference type="Proteomes" id="UP000014500"/>
    </source>
</evidence>
<dbReference type="PhylomeDB" id="T1J178"/>
<reference evidence="2" key="1">
    <citation type="submission" date="2011-05" db="EMBL/GenBank/DDBJ databases">
        <authorList>
            <person name="Richards S.R."/>
            <person name="Qu J."/>
            <person name="Jiang H."/>
            <person name="Jhangiani S.N."/>
            <person name="Agravi P."/>
            <person name="Goodspeed R."/>
            <person name="Gross S."/>
            <person name="Mandapat C."/>
            <person name="Jackson L."/>
            <person name="Mathew T."/>
            <person name="Pu L."/>
            <person name="Thornton R."/>
            <person name="Saada N."/>
            <person name="Wilczek-Boney K.B."/>
            <person name="Lee S."/>
            <person name="Kovar C."/>
            <person name="Wu Y."/>
            <person name="Scherer S.E."/>
            <person name="Worley K.C."/>
            <person name="Muzny D.M."/>
            <person name="Gibbs R."/>
        </authorList>
    </citation>
    <scope>NUCLEOTIDE SEQUENCE</scope>
    <source>
        <strain evidence="2">Brora</strain>
    </source>
</reference>
<dbReference type="eggNOG" id="KOG0017">
    <property type="taxonomic scope" value="Eukaryota"/>
</dbReference>
<proteinExistence type="predicted"/>